<dbReference type="AlphaFoldDB" id="A0A6J5UZJ9"/>
<evidence type="ECO:0000313" key="2">
    <source>
        <dbReference type="EMBL" id="CAB4280854.1"/>
    </source>
</evidence>
<proteinExistence type="predicted"/>
<gene>
    <name evidence="2" type="ORF">CURHAP_LOCUS33805</name>
</gene>
<dbReference type="InterPro" id="IPR015915">
    <property type="entry name" value="Kelch-typ_b-propeller"/>
</dbReference>
<dbReference type="EMBL" id="CAEKDK010000005">
    <property type="protein sequence ID" value="CAB4280854.1"/>
    <property type="molecule type" value="Genomic_DNA"/>
</dbReference>
<feature type="compositionally biased region" description="Basic residues" evidence="1">
    <location>
        <begin position="476"/>
        <end position="485"/>
    </location>
</feature>
<dbReference type="SUPFAM" id="SSF117281">
    <property type="entry name" value="Kelch motif"/>
    <property type="match status" value="1"/>
</dbReference>
<accession>A0A6J5UZJ9</accession>
<feature type="region of interest" description="Disordered" evidence="1">
    <location>
        <begin position="476"/>
        <end position="499"/>
    </location>
</feature>
<dbReference type="Proteomes" id="UP000507222">
    <property type="component" value="Unassembled WGS sequence"/>
</dbReference>
<reference evidence="2 3" key="1">
    <citation type="submission" date="2020-05" db="EMBL/GenBank/DDBJ databases">
        <authorList>
            <person name="Campoy J."/>
            <person name="Schneeberger K."/>
            <person name="Spophaly S."/>
        </authorList>
    </citation>
    <scope>NUCLEOTIDE SEQUENCE [LARGE SCALE GENOMIC DNA]</scope>
    <source>
        <strain evidence="2">PruArmRojPasFocal</strain>
    </source>
</reference>
<organism evidence="2 3">
    <name type="scientific">Prunus armeniaca</name>
    <name type="common">Apricot</name>
    <name type="synonym">Armeniaca vulgaris</name>
    <dbReference type="NCBI Taxonomy" id="36596"/>
    <lineage>
        <taxon>Eukaryota</taxon>
        <taxon>Viridiplantae</taxon>
        <taxon>Streptophyta</taxon>
        <taxon>Embryophyta</taxon>
        <taxon>Tracheophyta</taxon>
        <taxon>Spermatophyta</taxon>
        <taxon>Magnoliopsida</taxon>
        <taxon>eudicotyledons</taxon>
        <taxon>Gunneridae</taxon>
        <taxon>Pentapetalae</taxon>
        <taxon>rosids</taxon>
        <taxon>fabids</taxon>
        <taxon>Rosales</taxon>
        <taxon>Rosaceae</taxon>
        <taxon>Amygdaloideae</taxon>
        <taxon>Amygdaleae</taxon>
        <taxon>Prunus</taxon>
    </lineage>
</organism>
<evidence type="ECO:0000256" key="1">
    <source>
        <dbReference type="SAM" id="MobiDB-lite"/>
    </source>
</evidence>
<evidence type="ECO:0000313" key="3">
    <source>
        <dbReference type="Proteomes" id="UP000507222"/>
    </source>
</evidence>
<sequence length="499" mass="55715">MEGLVAELTSAEDLQDQLIKMTVRRDELYAWFGEIREAINAVDLEKYKLKREVIRLIEETTTPNIPLIVYDSTNNVNNIVNPYRSLPMVGDHTPRMANQGKASSVFVVVKYIEPPYSGAVFEIKLKRGGEDHMGGGAGRAVTHEPQLLEPIVKLFGCYAIQTARIFSRSQLFLLLENDITHKTLHGYAINTKTLSVASFVPPGASKRAGVIVSAYGKLYHLAAPVHPEKLSFDSYDPATNLWTPLPNFPFYSTYPANMRIVGHAVCYGFILFSMCDCNEQRSKAAAFHVSTSVWREVKIDTYAFVPFRGRAVVVGKTIYALSQYGMNILAFSFFLKMDEGDFACSLNAPLRLQGLEVRGGPFTCGAKQTEYLVHLGNNDFCHIRTAQNDEIYCRQYLCITTFQIVVGEGGSCIKTLDSTVFHVDVSHSGTFYIKFSFAPECEDFEPEEEESVETSFAITIGFAETGRPMGNIKAKNMLKARKPNSRKNQEDGESNENIA</sequence>
<name>A0A6J5UZJ9_PRUAR</name>
<protein>
    <submittedName>
        <fullName evidence="2">Uncharacterized protein</fullName>
    </submittedName>
</protein>